<dbReference type="Pfam" id="PF03480">
    <property type="entry name" value="DctP"/>
    <property type="match status" value="1"/>
</dbReference>
<dbReference type="PANTHER" id="PTHR33376:SF15">
    <property type="entry name" value="BLL6794 PROTEIN"/>
    <property type="match status" value="1"/>
</dbReference>
<dbReference type="InterPro" id="IPR018389">
    <property type="entry name" value="DctP_fam"/>
</dbReference>
<dbReference type="RefSeq" id="WP_168034974.1">
    <property type="nucleotide sequence ID" value="NZ_JAAVNE010000073.1"/>
</dbReference>
<gene>
    <name evidence="3" type="primary">dctP</name>
    <name evidence="3" type="ORF">HEQ75_25620</name>
</gene>
<feature type="signal peptide" evidence="2">
    <location>
        <begin position="1"/>
        <end position="25"/>
    </location>
</feature>
<keyword evidence="1 2" id="KW-0732">Signal</keyword>
<feature type="chain" id="PRO_5046678677" evidence="2">
    <location>
        <begin position="26"/>
        <end position="336"/>
    </location>
</feature>
<dbReference type="InterPro" id="IPR038404">
    <property type="entry name" value="TRAP_DctP_sf"/>
</dbReference>
<dbReference type="PANTHER" id="PTHR33376">
    <property type="match status" value="1"/>
</dbReference>
<sequence>MTIHRRTIIGAAVAAAAIHARPASAAEVTLRYAGTLPTSHHNAIGQQRLADRVKELTNGEVEIQVYPAGQLYGARDIPTAVVSGGVDMGHNLTSVWSTDAVAEIPDLPFLFADAAHAERCWEPAGPLHRGFAAHVERRRMKLIHTMFFGSLFDFGNNGRLIREPADLRGMKIRGYGRLSAEGLRALGASPIVMSPGEMYLGIQRGTIDGAITGVTSLESRKIWEVVKHATITGAAFGVMAVNISMARWNALRPAHQEALMKAGEEVYRWAAQESGRRDVHSTQFLIDKGIETLVLSAEQKATWAQAFAPAAAAWESRASAEAKQLVEEVRALRRAA</sequence>
<evidence type="ECO:0000256" key="2">
    <source>
        <dbReference type="SAM" id="SignalP"/>
    </source>
</evidence>
<dbReference type="Gene3D" id="3.40.190.170">
    <property type="entry name" value="Bacterial extracellular solute-binding protein, family 7"/>
    <property type="match status" value="1"/>
</dbReference>
<name>A0ABX1EAQ0_9PROT</name>
<dbReference type="EMBL" id="JAAVNE010000073">
    <property type="protein sequence ID" value="NKC34261.1"/>
    <property type="molecule type" value="Genomic_DNA"/>
</dbReference>
<protein>
    <submittedName>
        <fullName evidence="3">TRAP transporter substrate-binding protein DctP</fullName>
    </submittedName>
</protein>
<keyword evidence="4" id="KW-1185">Reference proteome</keyword>
<dbReference type="Proteomes" id="UP000787635">
    <property type="component" value="Unassembled WGS sequence"/>
</dbReference>
<evidence type="ECO:0000256" key="1">
    <source>
        <dbReference type="ARBA" id="ARBA00022729"/>
    </source>
</evidence>
<evidence type="ECO:0000313" key="3">
    <source>
        <dbReference type="EMBL" id="NKC34261.1"/>
    </source>
</evidence>
<comment type="caution">
    <text evidence="3">The sequence shown here is derived from an EMBL/GenBank/DDBJ whole genome shotgun (WGS) entry which is preliminary data.</text>
</comment>
<proteinExistence type="predicted"/>
<dbReference type="NCBIfam" id="NF037995">
    <property type="entry name" value="TRAP_S1"/>
    <property type="match status" value="1"/>
</dbReference>
<organism evidence="3 4">
    <name type="scientific">Falsiroseomonas selenitidurans</name>
    <dbReference type="NCBI Taxonomy" id="2716335"/>
    <lineage>
        <taxon>Bacteria</taxon>
        <taxon>Pseudomonadati</taxon>
        <taxon>Pseudomonadota</taxon>
        <taxon>Alphaproteobacteria</taxon>
        <taxon>Acetobacterales</taxon>
        <taxon>Roseomonadaceae</taxon>
        <taxon>Falsiroseomonas</taxon>
    </lineage>
</organism>
<evidence type="ECO:0000313" key="4">
    <source>
        <dbReference type="Proteomes" id="UP000787635"/>
    </source>
</evidence>
<accession>A0ABX1EAQ0</accession>
<reference evidence="3 4" key="1">
    <citation type="submission" date="2020-03" db="EMBL/GenBank/DDBJ databases">
        <title>Roseomonas selenitidurans sp. nov. isolated from urban soil.</title>
        <authorList>
            <person name="Liu H."/>
        </authorList>
    </citation>
    <scope>NUCLEOTIDE SEQUENCE [LARGE SCALE GENOMIC DNA]</scope>
    <source>
        <strain evidence="3 4">BU-1</strain>
    </source>
</reference>